<proteinExistence type="predicted"/>
<keyword evidence="4" id="KW-1185">Reference proteome</keyword>
<dbReference type="Proteomes" id="UP001303373">
    <property type="component" value="Chromosome 4"/>
</dbReference>
<feature type="region of interest" description="Disordered" evidence="1">
    <location>
        <begin position="67"/>
        <end position="117"/>
    </location>
</feature>
<reference evidence="3 4" key="1">
    <citation type="submission" date="2023-11" db="EMBL/GenBank/DDBJ databases">
        <title>An acidophilic fungus is an integral part of prey digestion in a carnivorous sundew plant.</title>
        <authorList>
            <person name="Tsai I.J."/>
        </authorList>
    </citation>
    <scope>NUCLEOTIDE SEQUENCE [LARGE SCALE GENOMIC DNA]</scope>
    <source>
        <strain evidence="3">169a</strain>
    </source>
</reference>
<accession>A0AAQ3M2V4</accession>
<keyword evidence="2" id="KW-0472">Membrane</keyword>
<gene>
    <name evidence="3" type="ORF">R9X50_00280000</name>
</gene>
<evidence type="ECO:0000313" key="3">
    <source>
        <dbReference type="EMBL" id="WPG99976.1"/>
    </source>
</evidence>
<evidence type="ECO:0000313" key="4">
    <source>
        <dbReference type="Proteomes" id="UP001303373"/>
    </source>
</evidence>
<keyword evidence="2" id="KW-1133">Transmembrane helix</keyword>
<feature type="transmembrane region" description="Helical" evidence="2">
    <location>
        <begin position="226"/>
        <end position="245"/>
    </location>
</feature>
<feature type="compositionally biased region" description="Polar residues" evidence="1">
    <location>
        <begin position="100"/>
        <end position="110"/>
    </location>
</feature>
<evidence type="ECO:0000256" key="2">
    <source>
        <dbReference type="SAM" id="Phobius"/>
    </source>
</evidence>
<sequence length="343" mass="37946">MAQVLPHDPVRQKSSSSAYSTSLLYSSLPSLIQDRVPKIPSLRRIATTFGSKNVILEQQYEDLQRHRRLSSTGSDFSTAPPPSYHEEDPGMLPTPPRSRPVSSHGTTLMTSEEENESGVQWENVNHGFWLLSHTLQNVSSALATPELVRRLYISSMEYFLAGLPEDLTKEEVLKLRLRLPTPLLPEEYDATDARVVVRTTNTTPTESNDPPSQPEASVLHRLTANITLYTFLALAFLLPYIKLFLQKAYAYDRQHKISDRVIEQSLLAAETISQKSLHVAGGVCAINDGKVGEAAKLLVLWWVQGLSGGVCEGVGDGMKACGMRVNSRTRMIELDDGSGEENA</sequence>
<name>A0AAQ3M2V4_9PEZI</name>
<dbReference type="AlphaFoldDB" id="A0AAQ3M2V4"/>
<protein>
    <submittedName>
        <fullName evidence="3">Uncharacterized protein</fullName>
    </submittedName>
</protein>
<evidence type="ECO:0000256" key="1">
    <source>
        <dbReference type="SAM" id="MobiDB-lite"/>
    </source>
</evidence>
<dbReference type="EMBL" id="CP138583">
    <property type="protein sequence ID" value="WPG99976.1"/>
    <property type="molecule type" value="Genomic_DNA"/>
</dbReference>
<keyword evidence="2" id="KW-0812">Transmembrane</keyword>
<organism evidence="3 4">
    <name type="scientific">Acrodontium crateriforme</name>
    <dbReference type="NCBI Taxonomy" id="150365"/>
    <lineage>
        <taxon>Eukaryota</taxon>
        <taxon>Fungi</taxon>
        <taxon>Dikarya</taxon>
        <taxon>Ascomycota</taxon>
        <taxon>Pezizomycotina</taxon>
        <taxon>Dothideomycetes</taxon>
        <taxon>Dothideomycetidae</taxon>
        <taxon>Mycosphaerellales</taxon>
        <taxon>Teratosphaeriaceae</taxon>
        <taxon>Acrodontium</taxon>
    </lineage>
</organism>